<name>A0AA35UYT7_LACSI</name>
<evidence type="ECO:0008006" key="6">
    <source>
        <dbReference type="Google" id="ProtNLM"/>
    </source>
</evidence>
<dbReference type="InterPro" id="IPR011990">
    <property type="entry name" value="TPR-like_helical_dom_sf"/>
</dbReference>
<keyword evidence="5" id="KW-1185">Reference proteome</keyword>
<feature type="repeat" description="PPR" evidence="3">
    <location>
        <begin position="276"/>
        <end position="310"/>
    </location>
</feature>
<evidence type="ECO:0000256" key="3">
    <source>
        <dbReference type="PROSITE-ProRule" id="PRU00708"/>
    </source>
</evidence>
<accession>A0AA35UYT7</accession>
<feature type="repeat" description="PPR" evidence="3">
    <location>
        <begin position="159"/>
        <end position="193"/>
    </location>
</feature>
<dbReference type="Pfam" id="PF12854">
    <property type="entry name" value="PPR_1"/>
    <property type="match status" value="1"/>
</dbReference>
<dbReference type="Proteomes" id="UP001177003">
    <property type="component" value="Chromosome 1"/>
</dbReference>
<evidence type="ECO:0000256" key="1">
    <source>
        <dbReference type="ARBA" id="ARBA00007626"/>
    </source>
</evidence>
<gene>
    <name evidence="4" type="ORF">LSALG_LOCUS8068</name>
</gene>
<feature type="repeat" description="PPR" evidence="3">
    <location>
        <begin position="311"/>
        <end position="345"/>
    </location>
</feature>
<sequence>MALFYTVSKRPIFLNPTTNLRFCSASSQPPSDNDPAVATAVSVLKHHRSKSRWTHLRTLFPSGFDPSQFSQITIQLRNNPHLALRFFLFSIQHSLCHHSLLSYATIIHTLARSRQKSHALALIKSALRKFPDVDTNSPLRTPPLIFETLITTYRTCDSAPFVFDLLIKACLQSKRINQAIEIVRMLRTKGISPMISTCNSLIMSVSKHHGSIAGYEVYNELLGSTRKFGDQKLGVKIVVPNVHTYNIIMHSFYKDGLIENLEQVWSDMIVNNCLPSAYSYNILMAAYCDNGRMEETMRVWEEMRNEGLKHDAMAYNTIIGGLCEAGEVDKAEEFFKEMGLDGEESTCVTYEHLIAGYCKIGDVDSAMLLYNDMRRKEFTPLGSTIDVLIKELCEKNKVSEALKVSRFAMKRNNVVMKGESYEHLIKGLCNEGRMDEGMKLQAEMVGRGYDPNSGIYSAFINGYEKEGNKELAAKLKLELQSIK</sequence>
<evidence type="ECO:0000313" key="4">
    <source>
        <dbReference type="EMBL" id="CAI9267596.1"/>
    </source>
</evidence>
<protein>
    <recommendedName>
        <fullName evidence="6">Pentacotripeptide-repeat region of PRORP domain-containing protein</fullName>
    </recommendedName>
</protein>
<dbReference type="PANTHER" id="PTHR47941">
    <property type="entry name" value="PENTATRICOPEPTIDE REPEAT-CONTAINING PROTEIN 3, MITOCHONDRIAL"/>
    <property type="match status" value="1"/>
</dbReference>
<proteinExistence type="inferred from homology"/>
<evidence type="ECO:0000313" key="5">
    <source>
        <dbReference type="Proteomes" id="UP001177003"/>
    </source>
</evidence>
<evidence type="ECO:0000256" key="2">
    <source>
        <dbReference type="ARBA" id="ARBA00022737"/>
    </source>
</evidence>
<feature type="repeat" description="PPR" evidence="3">
    <location>
        <begin position="241"/>
        <end position="275"/>
    </location>
</feature>
<dbReference type="Pfam" id="PF13812">
    <property type="entry name" value="PPR_3"/>
    <property type="match status" value="1"/>
</dbReference>
<feature type="repeat" description="PPR" evidence="3">
    <location>
        <begin position="346"/>
        <end position="380"/>
    </location>
</feature>
<dbReference type="AlphaFoldDB" id="A0AA35UYT7"/>
<dbReference type="PROSITE" id="PS51375">
    <property type="entry name" value="PPR"/>
    <property type="match status" value="6"/>
</dbReference>
<keyword evidence="2" id="KW-0677">Repeat</keyword>
<organism evidence="4 5">
    <name type="scientific">Lactuca saligna</name>
    <name type="common">Willowleaf lettuce</name>
    <dbReference type="NCBI Taxonomy" id="75948"/>
    <lineage>
        <taxon>Eukaryota</taxon>
        <taxon>Viridiplantae</taxon>
        <taxon>Streptophyta</taxon>
        <taxon>Embryophyta</taxon>
        <taxon>Tracheophyta</taxon>
        <taxon>Spermatophyta</taxon>
        <taxon>Magnoliopsida</taxon>
        <taxon>eudicotyledons</taxon>
        <taxon>Gunneridae</taxon>
        <taxon>Pentapetalae</taxon>
        <taxon>asterids</taxon>
        <taxon>campanulids</taxon>
        <taxon>Asterales</taxon>
        <taxon>Asteraceae</taxon>
        <taxon>Cichorioideae</taxon>
        <taxon>Cichorieae</taxon>
        <taxon>Lactucinae</taxon>
        <taxon>Lactuca</taxon>
    </lineage>
</organism>
<dbReference type="InterPro" id="IPR002885">
    <property type="entry name" value="PPR_rpt"/>
</dbReference>
<comment type="similarity">
    <text evidence="1">Belongs to the PPR family. P subfamily.</text>
</comment>
<dbReference type="NCBIfam" id="TIGR00756">
    <property type="entry name" value="PPR"/>
    <property type="match status" value="5"/>
</dbReference>
<dbReference type="Gene3D" id="1.25.40.10">
    <property type="entry name" value="Tetratricopeptide repeat domain"/>
    <property type="match status" value="4"/>
</dbReference>
<feature type="repeat" description="PPR" evidence="3">
    <location>
        <begin position="417"/>
        <end position="451"/>
    </location>
</feature>
<dbReference type="EMBL" id="OX465077">
    <property type="protein sequence ID" value="CAI9267596.1"/>
    <property type="molecule type" value="Genomic_DNA"/>
</dbReference>
<reference evidence="4" key="1">
    <citation type="submission" date="2023-04" db="EMBL/GenBank/DDBJ databases">
        <authorList>
            <person name="Vijverberg K."/>
            <person name="Xiong W."/>
            <person name="Schranz E."/>
        </authorList>
    </citation>
    <scope>NUCLEOTIDE SEQUENCE</scope>
</reference>
<dbReference type="Pfam" id="PF13041">
    <property type="entry name" value="PPR_2"/>
    <property type="match status" value="3"/>
</dbReference>